<feature type="region of interest" description="Disordered" evidence="1">
    <location>
        <begin position="24"/>
        <end position="49"/>
    </location>
</feature>
<reference evidence="2 3" key="1">
    <citation type="journal article" date="2024" name="J Genomics">
        <title>Draft genome sequencing and assembly of Favolaschia claudopus CIRM-BRFM 2984 isolated from oak limbs.</title>
        <authorList>
            <person name="Navarro D."/>
            <person name="Drula E."/>
            <person name="Chaduli D."/>
            <person name="Cazenave R."/>
            <person name="Ahrendt S."/>
            <person name="Wang J."/>
            <person name="Lipzen A."/>
            <person name="Daum C."/>
            <person name="Barry K."/>
            <person name="Grigoriev I.V."/>
            <person name="Favel A."/>
            <person name="Rosso M.N."/>
            <person name="Martin F."/>
        </authorList>
    </citation>
    <scope>NUCLEOTIDE SEQUENCE [LARGE SCALE GENOMIC DNA]</scope>
    <source>
        <strain evidence="2 3">CIRM-BRFM 2984</strain>
    </source>
</reference>
<proteinExistence type="predicted"/>
<evidence type="ECO:0000256" key="1">
    <source>
        <dbReference type="SAM" id="MobiDB-lite"/>
    </source>
</evidence>
<organism evidence="2 3">
    <name type="scientific">Favolaschia claudopus</name>
    <dbReference type="NCBI Taxonomy" id="2862362"/>
    <lineage>
        <taxon>Eukaryota</taxon>
        <taxon>Fungi</taxon>
        <taxon>Dikarya</taxon>
        <taxon>Basidiomycota</taxon>
        <taxon>Agaricomycotina</taxon>
        <taxon>Agaricomycetes</taxon>
        <taxon>Agaricomycetidae</taxon>
        <taxon>Agaricales</taxon>
        <taxon>Marasmiineae</taxon>
        <taxon>Mycenaceae</taxon>
        <taxon>Favolaschia</taxon>
    </lineage>
</organism>
<feature type="compositionally biased region" description="Low complexity" evidence="1">
    <location>
        <begin position="32"/>
        <end position="49"/>
    </location>
</feature>
<name>A0AAW0A2U5_9AGAR</name>
<evidence type="ECO:0000313" key="3">
    <source>
        <dbReference type="Proteomes" id="UP001362999"/>
    </source>
</evidence>
<gene>
    <name evidence="2" type="ORF">R3P38DRAFT_3219129</name>
</gene>
<dbReference type="Proteomes" id="UP001362999">
    <property type="component" value="Unassembled WGS sequence"/>
</dbReference>
<dbReference type="AlphaFoldDB" id="A0AAW0A2U5"/>
<evidence type="ECO:0000313" key="2">
    <source>
        <dbReference type="EMBL" id="KAK7000242.1"/>
    </source>
</evidence>
<sequence length="804" mass="87565">MSTNYGIQYRGLSARCGQIISLSQDPQQQGVPSSTSEISPDTSSSSYDIGNGQHSTPLVAIAASCISYTTHADHFACRLPRSCYFCLLYPPLVILPAKRRLLRRPSHLHTLFSTASCNYIRVLSARISAQRRMSSRGRTSSSHIKKLTEFLRAMLPQFLVLSNRKRDNIDPNSLTELSLGRQQLLRSKSIEMRRRESRVGERGTRLRGLMVNKAPGAMRGKVTNSASALQTRTTLNGLGEFVRLFQTLYKSVTKKPSGYQPRSSLTPNMAPIAGLGGNQFLPPPLQGQTRTAIRTGGHQYSGASSTGPANIQLDHRSTFRTPADLVYGKLHVFFPHGQRTQIHVCGLAQTADMSKLVTISECLRAAGALDAPQFAPRRLDLTSYTAAFSRYRVVTVLTQAGAGRMLDAHAVEDGVADGIMGAAERLRVALVASRRPVSSRVGWSASGIYYDTKQSMRFLDNPSPPRGDIYNYSPIRTTRTWVLTMATSCACISHDGLDNAETISTFFSLNFTLGQKVTHLTGAQSTYRNVYNFLQDLQDSRDLRRGDNIIIYASGNSQAGHLVYEPGSPPDDADFNVGTVLTKMHSIEKEKGILPLFIIDICGNVNLTGLALPNHCDCVLLGAASPPSDNTQKFTTKFLIRSEYAGPTTFRGLDSYCRASATAPKTEVPLLPFPPSPLTFVFSFAHSSGPLNASFNVGLYGVGAGADSGGSGESTFFPILSSLSNAFFLSSSSAIVPPIPNGSTQYHSMFLRRSYREPPTDADWKLSPDFLLRTLFLLTVPADFVALSPSLTGLLRVVVCIALT</sequence>
<accession>A0AAW0A2U5</accession>
<dbReference type="EMBL" id="JAWWNJ010000089">
    <property type="protein sequence ID" value="KAK7000242.1"/>
    <property type="molecule type" value="Genomic_DNA"/>
</dbReference>
<keyword evidence="3" id="KW-1185">Reference proteome</keyword>
<protein>
    <submittedName>
        <fullName evidence="2">Uncharacterized protein</fullName>
    </submittedName>
</protein>
<comment type="caution">
    <text evidence="2">The sequence shown here is derived from an EMBL/GenBank/DDBJ whole genome shotgun (WGS) entry which is preliminary data.</text>
</comment>